<dbReference type="OrthoDB" id="1933717at2759"/>
<name>A0A136IL94_9PEZI</name>
<dbReference type="Pfam" id="PF00106">
    <property type="entry name" value="adh_short"/>
    <property type="match status" value="1"/>
</dbReference>
<dbReference type="PANTHER" id="PTHR42901">
    <property type="entry name" value="ALCOHOL DEHYDROGENASE"/>
    <property type="match status" value="1"/>
</dbReference>
<proteinExistence type="inferred from homology"/>
<protein>
    <submittedName>
        <fullName evidence="3">Putative short-chain dehydrogenase</fullName>
    </submittedName>
</protein>
<dbReference type="InterPro" id="IPR036291">
    <property type="entry name" value="NAD(P)-bd_dom_sf"/>
</dbReference>
<dbReference type="InterPro" id="IPR002347">
    <property type="entry name" value="SDR_fam"/>
</dbReference>
<dbReference type="SUPFAM" id="SSF51735">
    <property type="entry name" value="NAD(P)-binding Rossmann-fold domains"/>
    <property type="match status" value="1"/>
</dbReference>
<dbReference type="Proteomes" id="UP000070501">
    <property type="component" value="Unassembled WGS sequence"/>
</dbReference>
<dbReference type="Gene3D" id="3.40.50.720">
    <property type="entry name" value="NAD(P)-binding Rossmann-like Domain"/>
    <property type="match status" value="1"/>
</dbReference>
<gene>
    <name evidence="3" type="ORF">Micbo1qcDRAFT_186511</name>
</gene>
<evidence type="ECO:0000256" key="1">
    <source>
        <dbReference type="ARBA" id="ARBA00006484"/>
    </source>
</evidence>
<evidence type="ECO:0000256" key="2">
    <source>
        <dbReference type="ARBA" id="ARBA00023002"/>
    </source>
</evidence>
<accession>A0A136IL94</accession>
<dbReference type="PRINTS" id="PR00081">
    <property type="entry name" value="GDHRDH"/>
</dbReference>
<organism evidence="3 4">
    <name type="scientific">Microdochium bolleyi</name>
    <dbReference type="NCBI Taxonomy" id="196109"/>
    <lineage>
        <taxon>Eukaryota</taxon>
        <taxon>Fungi</taxon>
        <taxon>Dikarya</taxon>
        <taxon>Ascomycota</taxon>
        <taxon>Pezizomycotina</taxon>
        <taxon>Sordariomycetes</taxon>
        <taxon>Xylariomycetidae</taxon>
        <taxon>Xylariales</taxon>
        <taxon>Microdochiaceae</taxon>
        <taxon>Microdochium</taxon>
    </lineage>
</organism>
<comment type="similarity">
    <text evidence="1">Belongs to the short-chain dehydrogenases/reductases (SDR) family.</text>
</comment>
<keyword evidence="4" id="KW-1185">Reference proteome</keyword>
<keyword evidence="2" id="KW-0560">Oxidoreductase</keyword>
<evidence type="ECO:0000313" key="3">
    <source>
        <dbReference type="EMBL" id="KXJ85730.1"/>
    </source>
</evidence>
<evidence type="ECO:0000313" key="4">
    <source>
        <dbReference type="Proteomes" id="UP000070501"/>
    </source>
</evidence>
<dbReference type="InParanoid" id="A0A136IL94"/>
<reference evidence="4" key="1">
    <citation type="submission" date="2016-02" db="EMBL/GenBank/DDBJ databases">
        <title>Draft genome sequence of Microdochium bolleyi, a fungal endophyte of beachgrass.</title>
        <authorList>
            <consortium name="DOE Joint Genome Institute"/>
            <person name="David A.S."/>
            <person name="May G."/>
            <person name="Haridas S."/>
            <person name="Lim J."/>
            <person name="Wang M."/>
            <person name="Labutti K."/>
            <person name="Lipzen A."/>
            <person name="Barry K."/>
            <person name="Grigoriev I.V."/>
        </authorList>
    </citation>
    <scope>NUCLEOTIDE SEQUENCE [LARGE SCALE GENOMIC DNA]</scope>
    <source>
        <strain evidence="4">J235TASD1</strain>
    </source>
</reference>
<sequence>MSPFWPSVTKLWHMEPYPSISPTRPELSAAGKTVVVTGGATGIGLSITRAFAAAGCTRIAILARREEKLLAAKAQIEKDFPGVQVLALVTDIASEKQVDASFAKIAEVFNDDRSNVNGSASGKGKIDVLVANSGFFPTPGNILDSNTDLGDWWQGFQTNVLGLVHISRAFLRHSKPIVVGERGGPRIINISTAIATIPPLQAGISSYAGSKSAGAKIFDYIAMENPGLKVFNLHPGIVTTDMAKKSGRDGSDHVDLPGYFCVWLASPEADFLSGKWQWVNWDIDELKARAKEITSTPLLTTMLDGVDFRNFNGNFNDI</sequence>
<dbReference type="GO" id="GO:0016491">
    <property type="term" value="F:oxidoreductase activity"/>
    <property type="evidence" value="ECO:0007669"/>
    <property type="project" value="UniProtKB-KW"/>
</dbReference>
<dbReference type="EMBL" id="KQ964276">
    <property type="protein sequence ID" value="KXJ85730.1"/>
    <property type="molecule type" value="Genomic_DNA"/>
</dbReference>
<dbReference type="AlphaFoldDB" id="A0A136IL94"/>
<dbReference type="PANTHER" id="PTHR42901:SF1">
    <property type="entry name" value="ALCOHOL DEHYDROGENASE"/>
    <property type="match status" value="1"/>
</dbReference>
<dbReference type="CDD" id="cd05233">
    <property type="entry name" value="SDR_c"/>
    <property type="match status" value="1"/>
</dbReference>